<keyword evidence="4" id="KW-0411">Iron-sulfur</keyword>
<dbReference type="Gene3D" id="3.30.420.40">
    <property type="match status" value="4"/>
</dbReference>
<name>A0A943DCN5_9FIRM</name>
<dbReference type="CDD" id="cd24034">
    <property type="entry name" value="ASKHA_NBD_O66634-like_rpt1"/>
    <property type="match status" value="1"/>
</dbReference>
<keyword evidence="3" id="KW-0408">Iron</keyword>
<keyword evidence="2" id="KW-0479">Metal-binding</keyword>
<evidence type="ECO:0000256" key="1">
    <source>
        <dbReference type="ARBA" id="ARBA00001966"/>
    </source>
</evidence>
<evidence type="ECO:0000256" key="3">
    <source>
        <dbReference type="ARBA" id="ARBA00023004"/>
    </source>
</evidence>
<reference evidence="7" key="1">
    <citation type="submission" date="2021-02" db="EMBL/GenBank/DDBJ databases">
        <title>Infant gut strain persistence is associated with maternal origin, phylogeny, and functional potential including surface adhesion and iron acquisition.</title>
        <authorList>
            <person name="Lou Y.C."/>
        </authorList>
    </citation>
    <scope>NUCLEOTIDE SEQUENCE</scope>
    <source>
        <strain evidence="7">L3_101_000M1_dasL3_101_000M1_concoct_87</strain>
    </source>
</reference>
<accession>A0A943DCN5</accession>
<proteinExistence type="predicted"/>
<comment type="caution">
    <text evidence="7">The sequence shown here is derived from an EMBL/GenBank/DDBJ whole genome shotgun (WGS) entry which is preliminary data.</text>
</comment>
<dbReference type="AlphaFoldDB" id="A0A943DCN5"/>
<dbReference type="CDD" id="cd24035">
    <property type="entry name" value="ASKHA_NBD_O66634-like_rpt2"/>
    <property type="match status" value="1"/>
</dbReference>
<evidence type="ECO:0000256" key="4">
    <source>
        <dbReference type="ARBA" id="ARBA00023014"/>
    </source>
</evidence>
<evidence type="ECO:0000313" key="8">
    <source>
        <dbReference type="Proteomes" id="UP000759273"/>
    </source>
</evidence>
<organism evidence="7 8">
    <name type="scientific">Subdoligranulum variabile</name>
    <dbReference type="NCBI Taxonomy" id="214851"/>
    <lineage>
        <taxon>Bacteria</taxon>
        <taxon>Bacillati</taxon>
        <taxon>Bacillota</taxon>
        <taxon>Clostridia</taxon>
        <taxon>Eubacteriales</taxon>
        <taxon>Oscillospiraceae</taxon>
        <taxon>Subdoligranulum</taxon>
    </lineage>
</organism>
<dbReference type="Pfam" id="PF01869">
    <property type="entry name" value="BcrAD_BadFG"/>
    <property type="match status" value="2"/>
</dbReference>
<comment type="cofactor">
    <cofactor evidence="1">
        <name>[4Fe-4S] cluster</name>
        <dbReference type="ChEBI" id="CHEBI:49883"/>
    </cofactor>
</comment>
<dbReference type="InterPro" id="IPR008275">
    <property type="entry name" value="CoA_E_activase_dom"/>
</dbReference>
<dbReference type="InterPro" id="IPR002731">
    <property type="entry name" value="ATPase_BadF"/>
</dbReference>
<sequence length="975" mass="106746">MRVGLDIGSTTIKCVVLNDADQIIYSTYERHFSHILEKGKALLEKVAAEYLPDGRAYLAISGSAGMGLADSCKVPFVQEVFATRVAANRLAPGTDCIIELGGEDAKILFLTNGTEVRMNGSCAGGTGAFIDQMATLLKMGADEMDKAAQGATRTYTIASRCGVFAKSDIQPLINQGAQAGDIAASIYQAVVNQTIAGLAQGRPIKGNILYLGGPLTFAKTLRESFDRTLGVTGTLPENSLLFVAMGAAFYADEESDLREVAKRLDDYSATATYVSLPPLFANKQAYEEFHARHLKATVPCLPFGADCGPVHIGIDSGSTTIKLVVIDNDANILFESYRPNLGNPIPLVKETLLKLYQEHPGLQIASVTTTGYGEELVKNAFHCDRGLVETVAHFTAAKHFLPDVDFIIDIGGQDMKCFKIEDGAISNIFLNEACSSGCGSFLQTFAQALGYDVKEFAALGLFADKPVDLGSRCTVFMNSSVKQAQKDGASIENISAGLSISVVKNALYKVIRASSPEELGRNIVVQGGTFYNEAVLRAFEKEMGVNVIRPDIAGLMGAYGAALYGKSRAGENAHSTVLTEAELEAFSQKVNTVQCNGCGNHCQLTVNVFADGKRFISGNRCDKPVTGKANNEDLDLYAYKLKLLDDYRKAAAPASPRAKIGIPLCLNMYELLPFWHTLFTKLGFEVVVSPFSNRKLYQSGQATIPSDTACFPAKLTHGHIRWLCEQGVDAIFYPCMSYNLDEHLGDNHYNCPVVAYYPEVLEGNCPELNATKFIYDYFNLERRKDFYKKFQQALDKYFPGLDKKAVHEAIDAAYDEYARHMQQLRDKGTEIIAAARKEGKHIVVLAGRPYHVDPEVNHGINQLIIRQGAAVVSEDSVSWHEQKFQTAVLNQWTYHSRLYAAAKYCTEQPDMDLVQLVSFGCGLDAVTTDETREILQAGGKLYTQLKIDEITNLGAVNIRLRSLFAALEERKEDHK</sequence>
<evidence type="ECO:0000256" key="2">
    <source>
        <dbReference type="ARBA" id="ARBA00022723"/>
    </source>
</evidence>
<evidence type="ECO:0000313" key="7">
    <source>
        <dbReference type="EMBL" id="MBS5331186.1"/>
    </source>
</evidence>
<dbReference type="InterPro" id="IPR043129">
    <property type="entry name" value="ATPase_NBD"/>
</dbReference>
<dbReference type="InterPro" id="IPR051805">
    <property type="entry name" value="Dehydratase_Activator_Redct"/>
</dbReference>
<dbReference type="SUPFAM" id="SSF53067">
    <property type="entry name" value="Actin-like ATPase domain"/>
    <property type="match status" value="2"/>
</dbReference>
<dbReference type="PANTHER" id="PTHR32329">
    <property type="entry name" value="BIFUNCTIONAL PROTEIN [INCLUDES 2-HYDROXYACYL-COA DEHYDRATASE (N-TER) AND ITS ACTIVATOR DOMAIN (C_TERM)-RELATED"/>
    <property type="match status" value="1"/>
</dbReference>
<protein>
    <submittedName>
        <fullName evidence="7">2-hydroxyacyl-CoA dehydratase</fullName>
    </submittedName>
</protein>
<dbReference type="GO" id="GO:0051536">
    <property type="term" value="F:iron-sulfur cluster binding"/>
    <property type="evidence" value="ECO:0007669"/>
    <property type="project" value="UniProtKB-KW"/>
</dbReference>
<dbReference type="EMBL" id="JAGZGG010000002">
    <property type="protein sequence ID" value="MBS5331186.1"/>
    <property type="molecule type" value="Genomic_DNA"/>
</dbReference>
<dbReference type="InterPro" id="IPR018709">
    <property type="entry name" value="CoA_activase_DUF2229"/>
</dbReference>
<feature type="domain" description="ATPase BadF/BadG/BcrA/BcrD type" evidence="5">
    <location>
        <begin position="312"/>
        <end position="565"/>
    </location>
</feature>
<dbReference type="PANTHER" id="PTHR32329:SF4">
    <property type="entry name" value="ACTIVATOR OF 2-HYDROXYACYL-COA DEHYDRATASE"/>
    <property type="match status" value="1"/>
</dbReference>
<feature type="domain" description="ATPase BadF/BadG/BcrA/BcrD type" evidence="5">
    <location>
        <begin position="3"/>
        <end position="251"/>
    </location>
</feature>
<dbReference type="Pfam" id="PF09989">
    <property type="entry name" value="DUF2229"/>
    <property type="match status" value="1"/>
</dbReference>
<dbReference type="GO" id="GO:0046872">
    <property type="term" value="F:metal ion binding"/>
    <property type="evidence" value="ECO:0007669"/>
    <property type="project" value="UniProtKB-KW"/>
</dbReference>
<dbReference type="NCBIfam" id="TIGR00241">
    <property type="entry name" value="CoA_E_activ"/>
    <property type="match status" value="1"/>
</dbReference>
<evidence type="ECO:0000259" key="5">
    <source>
        <dbReference type="Pfam" id="PF01869"/>
    </source>
</evidence>
<evidence type="ECO:0000259" key="6">
    <source>
        <dbReference type="Pfam" id="PF09989"/>
    </source>
</evidence>
<feature type="domain" description="DUF2229" evidence="6">
    <location>
        <begin position="659"/>
        <end position="877"/>
    </location>
</feature>
<dbReference type="Proteomes" id="UP000759273">
    <property type="component" value="Unassembled WGS sequence"/>
</dbReference>
<gene>
    <name evidence="7" type="ORF">KHY36_01490</name>
</gene>